<sequence>MAYFNGPRLHAGVSDSKITEVNVIQLLLCKRHNVKFETGGFAGEAKAEPARKDKPKLELKSQATTWLFVRQYCH</sequence>
<dbReference type="EMBL" id="CP162607">
    <property type="protein sequence ID" value="XDK35515.1"/>
    <property type="molecule type" value="Genomic_DNA"/>
</dbReference>
<protein>
    <submittedName>
        <fullName evidence="1">Uncharacterized protein</fullName>
    </submittedName>
</protein>
<dbReference type="RefSeq" id="WP_191832359.1">
    <property type="nucleotide sequence ID" value="NZ_CP162607.1"/>
</dbReference>
<evidence type="ECO:0000313" key="1">
    <source>
        <dbReference type="EMBL" id="XDK35515.1"/>
    </source>
</evidence>
<gene>
    <name evidence="1" type="ORF">AB4Y39_17595</name>
</gene>
<reference evidence="1" key="1">
    <citation type="submission" date="2024-07" db="EMBL/GenBank/DDBJ databases">
        <title>Identification and characteristics of a novel species of coltsfoot's symbiotic bacteria.</title>
        <authorList>
            <person name="Juszczyk A."/>
            <person name="Jasielczuk I."/>
            <person name="Gurgul A."/>
            <person name="Rogala M."/>
            <person name="Kowalczyk A."/>
            <person name="Szmatola T."/>
            <person name="Kosecka-Strojek M."/>
            <person name="Arent Z."/>
            <person name="Latowski D."/>
        </authorList>
    </citation>
    <scope>NUCLEOTIDE SEQUENCE</scope>
    <source>
        <strain evidence="1">Hg7Tf</strain>
    </source>
</reference>
<name>A0AB39HYL0_9PSED</name>
<proteinExistence type="predicted"/>
<accession>A0AB39HYL0</accession>
<dbReference type="AlphaFoldDB" id="A0AB39HYL0"/>
<organism evidence="1">
    <name type="scientific">Pseudomonas sp. Hg7Tf</name>
    <dbReference type="NCBI Taxonomy" id="3236988"/>
    <lineage>
        <taxon>Bacteria</taxon>
        <taxon>Pseudomonadati</taxon>
        <taxon>Pseudomonadota</taxon>
        <taxon>Gammaproteobacteria</taxon>
        <taxon>Pseudomonadales</taxon>
        <taxon>Pseudomonadaceae</taxon>
        <taxon>Pseudomonas</taxon>
    </lineage>
</organism>